<dbReference type="SUPFAM" id="SSF52266">
    <property type="entry name" value="SGNH hydrolase"/>
    <property type="match status" value="1"/>
</dbReference>
<gene>
    <name evidence="4" type="ORF">DKK79_01980</name>
</gene>
<name>A0A2V4DXG5_9GAMM</name>
<reference evidence="4 5" key="1">
    <citation type="submission" date="2018-05" db="EMBL/GenBank/DDBJ databases">
        <title>Reference genomes for bee gut microbiota database.</title>
        <authorList>
            <person name="Ellegaard K.M."/>
        </authorList>
    </citation>
    <scope>NUCLEOTIDE SEQUENCE [LARGE SCALE GENOMIC DNA]</scope>
    <source>
        <strain evidence="4 5">ESL0177</strain>
    </source>
</reference>
<evidence type="ECO:0000259" key="2">
    <source>
        <dbReference type="Pfam" id="PF13472"/>
    </source>
</evidence>
<feature type="domain" description="SGNH hydrolase-type esterase" evidence="2">
    <location>
        <begin position="233"/>
        <end position="373"/>
    </location>
</feature>
<dbReference type="Proteomes" id="UP000247483">
    <property type="component" value="Unassembled WGS sequence"/>
</dbReference>
<dbReference type="Gene3D" id="3.40.50.1110">
    <property type="entry name" value="SGNH hydrolase"/>
    <property type="match status" value="1"/>
</dbReference>
<evidence type="ECO:0000313" key="5">
    <source>
        <dbReference type="Proteomes" id="UP000247483"/>
    </source>
</evidence>
<comment type="caution">
    <text evidence="4">The sequence shown here is derived from an EMBL/GenBank/DDBJ whole genome shotgun (WGS) entry which is preliminary data.</text>
</comment>
<feature type="domain" description="Peptidoglycan O-acetylesterase N-terminal" evidence="3">
    <location>
        <begin position="92"/>
        <end position="206"/>
    </location>
</feature>
<dbReference type="GO" id="GO:0016788">
    <property type="term" value="F:hydrolase activity, acting on ester bonds"/>
    <property type="evidence" value="ECO:0007669"/>
    <property type="project" value="UniProtKB-ARBA"/>
</dbReference>
<dbReference type="AlphaFoldDB" id="A0A2V4DXG5"/>
<dbReference type="Gene3D" id="2.60.120.1360">
    <property type="match status" value="1"/>
</dbReference>
<keyword evidence="1" id="KW-0732">Signal</keyword>
<organism evidence="4 5">
    <name type="scientific">Gilliamella apicola</name>
    <dbReference type="NCBI Taxonomy" id="1196095"/>
    <lineage>
        <taxon>Bacteria</taxon>
        <taxon>Pseudomonadati</taxon>
        <taxon>Pseudomonadota</taxon>
        <taxon>Gammaproteobacteria</taxon>
        <taxon>Orbales</taxon>
        <taxon>Orbaceae</taxon>
        <taxon>Gilliamella</taxon>
    </lineage>
</organism>
<dbReference type="InterPro" id="IPR036514">
    <property type="entry name" value="SGNH_hydro_sf"/>
</dbReference>
<dbReference type="RefSeq" id="WP_110422624.1">
    <property type="nucleotide sequence ID" value="NZ_QGLP01000004.1"/>
</dbReference>
<feature type="chain" id="PRO_5016139531" evidence="1">
    <location>
        <begin position="23"/>
        <end position="391"/>
    </location>
</feature>
<evidence type="ECO:0000256" key="1">
    <source>
        <dbReference type="SAM" id="SignalP"/>
    </source>
</evidence>
<accession>A0A2V4DXG5</accession>
<sequence length="391" mass="44407">MIKHLKYILTIMTITLSVGCSVAESKTSALSTVVDYGDPNAKQFAQRLNSLALNQDSNQVINITQFGDSHSAADFFTGEFRKLMQQKYGDAGIGWVTPMAIKGQSHALVNWKAKNWDVLSSRTLKNLDFPMGGFIAKPARDSASLQIIPRGLNDMNWQVKLTFKTLKYIPNLLKIYDANNKKIDIDYFPVSDVWQTVSFVTKTPFTIKGSRDIEIGGIWLTRDQQPGVIVSSIATNGARQSIWQRWGDDWLDELSSSNSDLVILEYGTNESFDETLDVNVYRKNLVNNIHLIRKSLPNAVILLMTPPDTMVNDKSFPKSFAKIMNTQKQVAKSERTLFWDWQAAMGGPHSIKEWRSNRLARPDLVHQTLQGYRQSARIFYTDLEEFIQKKK</sequence>
<evidence type="ECO:0000259" key="3">
    <source>
        <dbReference type="Pfam" id="PF22753"/>
    </source>
</evidence>
<dbReference type="InterPro" id="IPR013830">
    <property type="entry name" value="SGNH_hydro"/>
</dbReference>
<dbReference type="EMBL" id="QGLP01000004">
    <property type="protein sequence ID" value="PXZ05482.1"/>
    <property type="molecule type" value="Genomic_DNA"/>
</dbReference>
<protein>
    <submittedName>
        <fullName evidence="4">Uncharacterized protein</fullName>
    </submittedName>
</protein>
<dbReference type="PROSITE" id="PS51257">
    <property type="entry name" value="PROKAR_LIPOPROTEIN"/>
    <property type="match status" value="1"/>
</dbReference>
<dbReference type="InterPro" id="IPR055041">
    <property type="entry name" value="Ape1_N"/>
</dbReference>
<feature type="signal peptide" evidence="1">
    <location>
        <begin position="1"/>
        <end position="22"/>
    </location>
</feature>
<evidence type="ECO:0000313" key="4">
    <source>
        <dbReference type="EMBL" id="PXZ05482.1"/>
    </source>
</evidence>
<proteinExistence type="predicted"/>
<dbReference type="Pfam" id="PF22753">
    <property type="entry name" value="Ape1_N"/>
    <property type="match status" value="1"/>
</dbReference>
<dbReference type="Pfam" id="PF13472">
    <property type="entry name" value="Lipase_GDSL_2"/>
    <property type="match status" value="1"/>
</dbReference>